<evidence type="ECO:0000313" key="2">
    <source>
        <dbReference type="EMBL" id="KAF9491235.1"/>
    </source>
</evidence>
<feature type="region of interest" description="Disordered" evidence="1">
    <location>
        <begin position="707"/>
        <end position="746"/>
    </location>
</feature>
<organism evidence="2 3">
    <name type="scientific">Pleurotus eryngii</name>
    <name type="common">Boletus of the steppes</name>
    <dbReference type="NCBI Taxonomy" id="5323"/>
    <lineage>
        <taxon>Eukaryota</taxon>
        <taxon>Fungi</taxon>
        <taxon>Dikarya</taxon>
        <taxon>Basidiomycota</taxon>
        <taxon>Agaricomycotina</taxon>
        <taxon>Agaricomycetes</taxon>
        <taxon>Agaricomycetidae</taxon>
        <taxon>Agaricales</taxon>
        <taxon>Pleurotineae</taxon>
        <taxon>Pleurotaceae</taxon>
        <taxon>Pleurotus</taxon>
    </lineage>
</organism>
<evidence type="ECO:0000313" key="3">
    <source>
        <dbReference type="Proteomes" id="UP000807025"/>
    </source>
</evidence>
<gene>
    <name evidence="2" type="ORF">BDN71DRAFT_1518737</name>
</gene>
<dbReference type="Proteomes" id="UP000807025">
    <property type="component" value="Unassembled WGS sequence"/>
</dbReference>
<reference evidence="2" key="1">
    <citation type="submission" date="2020-11" db="EMBL/GenBank/DDBJ databases">
        <authorList>
            <consortium name="DOE Joint Genome Institute"/>
            <person name="Ahrendt S."/>
            <person name="Riley R."/>
            <person name="Andreopoulos W."/>
            <person name="Labutti K."/>
            <person name="Pangilinan J."/>
            <person name="Ruiz-Duenas F.J."/>
            <person name="Barrasa J.M."/>
            <person name="Sanchez-Garcia M."/>
            <person name="Camarero S."/>
            <person name="Miyauchi S."/>
            <person name="Serrano A."/>
            <person name="Linde D."/>
            <person name="Babiker R."/>
            <person name="Drula E."/>
            <person name="Ayuso-Fernandez I."/>
            <person name="Pacheco R."/>
            <person name="Padilla G."/>
            <person name="Ferreira P."/>
            <person name="Barriuso J."/>
            <person name="Kellner H."/>
            <person name="Castanera R."/>
            <person name="Alfaro M."/>
            <person name="Ramirez L."/>
            <person name="Pisabarro A.G."/>
            <person name="Kuo A."/>
            <person name="Tritt A."/>
            <person name="Lipzen A."/>
            <person name="He G."/>
            <person name="Yan M."/>
            <person name="Ng V."/>
            <person name="Cullen D."/>
            <person name="Martin F."/>
            <person name="Rosso M.-N."/>
            <person name="Henrissat B."/>
            <person name="Hibbett D."/>
            <person name="Martinez A.T."/>
            <person name="Grigoriev I.V."/>
        </authorList>
    </citation>
    <scope>NUCLEOTIDE SEQUENCE</scope>
    <source>
        <strain evidence="2">ATCC 90797</strain>
    </source>
</reference>
<proteinExistence type="predicted"/>
<sequence>MPRSLRHPTATSCQASSVFTVACGLHVSYSLSFPSAPDTAQPVLGRNIVGGIIPHHNRIVRGDGVTGLNALLSFGVWTSESRRLGCSAPMRFTVRATQKTLDDVDEVGTSTLHSIPSLHVLEFLGETFANCGAWSRTLATCAFCSRRSRRSTVTKLVDLGMMSRRTGRKLAGIIDATTCLEFLPYTTRTAGQVTSGYSVNFARSRRLPALSEVRARREQGGFSGIKRLELKSIIPIIRAFRHPWMEWMGGEAHIGSQKCMDRSREPHSTPCAGVKLLLKRSTWRITTCTPRSYAQLPEYPPPYYYYDHILSDHHSYSPLSQLPTRRKMPESPCSYHSSNEAIYVRVRRGLRGSRLALPSMLTTEQAGESPLVGHRVGWVKHWRLCEACGIYPASHCFPWKPPTFVRNGSTPARAPKLSKYQLAVASTTRRSRAAGRGRLDVPLLEVHRAQPLSPDPGTSILVDCMKTRRTRAGVRALRTLLDDDAERSVLEDNSSERRRGSLPTLDQAWVLATTMQHFLCSPSCNNLGLIVSLRHLHQKGLSSPLFVVSNSHSPSGGGMAVSSPQSLAYLAACDLAPSTSRLGTYRNTSVNMWRNVSSPLLSASPWQLPSDGPVLASRRNNQPSKQPAVEITSRSRIHAVAPSFSQSCDPSPQQLTERISSFTAMFPPPSTPIPRPNSDIELRSLVPCCALPMDQYRRTVIGWSDSAVDQKRHRRTPRPQPPALDLRASKHVDRQRRDGLQPAGHKRIVVPIETSIPTHQASLLRVLK</sequence>
<protein>
    <submittedName>
        <fullName evidence="2">Uncharacterized protein</fullName>
    </submittedName>
</protein>
<keyword evidence="3" id="KW-1185">Reference proteome</keyword>
<dbReference type="AlphaFoldDB" id="A0A9P5ZR81"/>
<dbReference type="EMBL" id="MU154623">
    <property type="protein sequence ID" value="KAF9491235.1"/>
    <property type="molecule type" value="Genomic_DNA"/>
</dbReference>
<accession>A0A9P5ZR81</accession>
<comment type="caution">
    <text evidence="2">The sequence shown here is derived from an EMBL/GenBank/DDBJ whole genome shotgun (WGS) entry which is preliminary data.</text>
</comment>
<dbReference type="PROSITE" id="PS51257">
    <property type="entry name" value="PROKAR_LIPOPROTEIN"/>
    <property type="match status" value="1"/>
</dbReference>
<feature type="compositionally biased region" description="Basic and acidic residues" evidence="1">
    <location>
        <begin position="727"/>
        <end position="739"/>
    </location>
</feature>
<evidence type="ECO:0000256" key="1">
    <source>
        <dbReference type="SAM" id="MobiDB-lite"/>
    </source>
</evidence>
<name>A0A9P5ZR81_PLEER</name>